<dbReference type="EC" id="3.5.2.6" evidence="2 7"/>
<evidence type="ECO:0000256" key="6">
    <source>
        <dbReference type="PIRSR" id="PIRSR602137-50"/>
    </source>
</evidence>
<accession>A0A248LG82</accession>
<dbReference type="GO" id="GO:0008658">
    <property type="term" value="F:penicillin binding"/>
    <property type="evidence" value="ECO:0007669"/>
    <property type="project" value="InterPro"/>
</dbReference>
<evidence type="ECO:0000256" key="5">
    <source>
        <dbReference type="ARBA" id="ARBA00023251"/>
    </source>
</evidence>
<gene>
    <name evidence="10" type="ORF">LHGZ1_0969</name>
</gene>
<reference evidence="11" key="1">
    <citation type="submission" date="2017-06" db="EMBL/GenBank/DDBJ databases">
        <title>Whole genome sequence of Laribacter hongkongensis LHGZ1.</title>
        <authorList>
            <person name="Chen D."/>
            <person name="Wu H."/>
            <person name="Chen J."/>
        </authorList>
    </citation>
    <scope>NUCLEOTIDE SEQUENCE [LARGE SCALE GENOMIC DNA]</scope>
    <source>
        <strain evidence="11">LHGZ1</strain>
    </source>
</reference>
<dbReference type="InterPro" id="IPR002137">
    <property type="entry name" value="Beta-lactam_class-D_AS"/>
</dbReference>
<evidence type="ECO:0000256" key="2">
    <source>
        <dbReference type="ARBA" id="ARBA00012865"/>
    </source>
</evidence>
<dbReference type="Proteomes" id="UP000197424">
    <property type="component" value="Chromosome"/>
</dbReference>
<keyword evidence="3 8" id="KW-0732">Signal</keyword>
<feature type="modified residue" description="N6-carboxylysine" evidence="6">
    <location>
        <position position="66"/>
    </location>
</feature>
<evidence type="ECO:0000256" key="1">
    <source>
        <dbReference type="ARBA" id="ARBA00007898"/>
    </source>
</evidence>
<evidence type="ECO:0000313" key="11">
    <source>
        <dbReference type="Proteomes" id="UP000197424"/>
    </source>
</evidence>
<comment type="catalytic activity">
    <reaction evidence="7">
        <text>a beta-lactam + H2O = a substituted beta-amino acid</text>
        <dbReference type="Rhea" id="RHEA:20401"/>
        <dbReference type="ChEBI" id="CHEBI:15377"/>
        <dbReference type="ChEBI" id="CHEBI:35627"/>
        <dbReference type="ChEBI" id="CHEBI:140347"/>
        <dbReference type="EC" id="3.5.2.6"/>
    </reaction>
</comment>
<dbReference type="Pfam" id="PF00905">
    <property type="entry name" value="Transpeptidase"/>
    <property type="match status" value="1"/>
</dbReference>
<organism evidence="10 11">
    <name type="scientific">Laribacter hongkongensis</name>
    <dbReference type="NCBI Taxonomy" id="168471"/>
    <lineage>
        <taxon>Bacteria</taxon>
        <taxon>Pseudomonadati</taxon>
        <taxon>Pseudomonadota</taxon>
        <taxon>Betaproteobacteria</taxon>
        <taxon>Neisseriales</taxon>
        <taxon>Aquaspirillaceae</taxon>
        <taxon>Laribacter</taxon>
    </lineage>
</organism>
<evidence type="ECO:0000256" key="4">
    <source>
        <dbReference type="ARBA" id="ARBA00022801"/>
    </source>
</evidence>
<dbReference type="AlphaFoldDB" id="A0A248LG82"/>
<dbReference type="NCBIfam" id="NF012161">
    <property type="entry name" value="bla_class_D_main"/>
    <property type="match status" value="1"/>
</dbReference>
<evidence type="ECO:0000256" key="7">
    <source>
        <dbReference type="RuleBase" id="RU361140"/>
    </source>
</evidence>
<evidence type="ECO:0000313" key="10">
    <source>
        <dbReference type="EMBL" id="ASJ23800.1"/>
    </source>
</evidence>
<feature type="chain" id="PRO_5013055039" description="Beta-lactamase" evidence="8">
    <location>
        <begin position="20"/>
        <end position="260"/>
    </location>
</feature>
<evidence type="ECO:0000259" key="9">
    <source>
        <dbReference type="Pfam" id="PF00905"/>
    </source>
</evidence>
<dbReference type="InterPro" id="IPR012338">
    <property type="entry name" value="Beta-lactam/transpept-like"/>
</dbReference>
<dbReference type="PROSITE" id="PS00337">
    <property type="entry name" value="BETA_LACTAMASE_D"/>
    <property type="match status" value="1"/>
</dbReference>
<dbReference type="GO" id="GO:0046677">
    <property type="term" value="P:response to antibiotic"/>
    <property type="evidence" value="ECO:0007669"/>
    <property type="project" value="UniProtKB-UniRule"/>
</dbReference>
<dbReference type="EMBL" id="CP022115">
    <property type="protein sequence ID" value="ASJ23800.1"/>
    <property type="molecule type" value="Genomic_DNA"/>
</dbReference>
<dbReference type="Gene3D" id="3.40.710.10">
    <property type="entry name" value="DD-peptidase/beta-lactamase superfamily"/>
    <property type="match status" value="1"/>
</dbReference>
<feature type="signal peptide" evidence="8">
    <location>
        <begin position="1"/>
        <end position="19"/>
    </location>
</feature>
<proteinExistence type="inferred from homology"/>
<dbReference type="GO" id="GO:0017001">
    <property type="term" value="P:antibiotic catabolic process"/>
    <property type="evidence" value="ECO:0007669"/>
    <property type="project" value="InterPro"/>
</dbReference>
<keyword evidence="5 7" id="KW-0046">Antibiotic resistance</keyword>
<dbReference type="GO" id="GO:0008800">
    <property type="term" value="F:beta-lactamase activity"/>
    <property type="evidence" value="ECO:0007669"/>
    <property type="project" value="UniProtKB-UniRule"/>
</dbReference>
<dbReference type="InterPro" id="IPR001460">
    <property type="entry name" value="PCN-bd_Tpept"/>
</dbReference>
<evidence type="ECO:0000256" key="3">
    <source>
        <dbReference type="ARBA" id="ARBA00022729"/>
    </source>
</evidence>
<protein>
    <recommendedName>
        <fullName evidence="2 7">Beta-lactamase</fullName>
        <ecNumber evidence="2 7">3.5.2.6</ecNumber>
    </recommendedName>
</protein>
<dbReference type="SUPFAM" id="SSF56601">
    <property type="entry name" value="beta-lactamase/transpeptidase-like"/>
    <property type="match status" value="1"/>
</dbReference>
<sequence length="260" mass="29243">MPKLILLACSLCLSSLVHAEDAAIGQLFRNAGIDGTIVIESVNTGQRFVHNDPRSKQAYAAASTFKILNTLIALEEEAISGADAIFHWDGTRYEIADWNQDQTLGSAFKASCVWCYQQLARRVGAPKYLPYIRQSNYGQLRQPFNETEFWLDGSLTISAEQQLAFLRQVVERKLPFKASSYVTLKTIMLAEEAEQYRLYAKTGWATRNPPSVGWYVGYVETRGDTWLFALNLATRDARDLPLRIQIAKDSLKIKGVLLAK</sequence>
<evidence type="ECO:0000256" key="8">
    <source>
        <dbReference type="SAM" id="SignalP"/>
    </source>
</evidence>
<keyword evidence="4 7" id="KW-0378">Hydrolase</keyword>
<feature type="domain" description="Penicillin-binding protein transpeptidase" evidence="9">
    <location>
        <begin position="35"/>
        <end position="251"/>
    </location>
</feature>
<dbReference type="OrthoDB" id="9762883at2"/>
<comment type="similarity">
    <text evidence="1 7">Belongs to the class-D beta-lactamase family.</text>
</comment>
<name>A0A248LG82_9NEIS</name>
<dbReference type="RefSeq" id="WP_088860312.1">
    <property type="nucleotide sequence ID" value="NZ_CP022115.1"/>
</dbReference>
<feature type="active site" description="Acyl-ester intermediate" evidence="6">
    <location>
        <position position="63"/>
    </location>
</feature>